<dbReference type="GO" id="GO:0043139">
    <property type="term" value="F:5'-3' DNA helicase activity"/>
    <property type="evidence" value="ECO:0007669"/>
    <property type="project" value="UniProtKB-EC"/>
</dbReference>
<dbReference type="OrthoDB" id="6435481at2759"/>
<keyword evidence="1" id="KW-0347">Helicase</keyword>
<dbReference type="GO" id="GO:0016887">
    <property type="term" value="F:ATP hydrolysis activity"/>
    <property type="evidence" value="ECO:0007669"/>
    <property type="project" value="RHEA"/>
</dbReference>
<protein>
    <recommendedName>
        <fullName evidence="1">ATP-dependent DNA helicase</fullName>
        <ecNumber evidence="1">5.6.2.3</ecNumber>
    </recommendedName>
</protein>
<keyword evidence="1" id="KW-0234">DNA repair</keyword>
<keyword evidence="1" id="KW-0233">DNA recombination</keyword>
<dbReference type="GO" id="GO:0005524">
    <property type="term" value="F:ATP binding"/>
    <property type="evidence" value="ECO:0007669"/>
    <property type="project" value="UniProtKB-KW"/>
</dbReference>
<keyword evidence="1" id="KW-0067">ATP-binding</keyword>
<dbReference type="Proteomes" id="UP000499080">
    <property type="component" value="Unassembled WGS sequence"/>
</dbReference>
<dbReference type="InterPro" id="IPR010285">
    <property type="entry name" value="DNA_helicase_pif1-like_DEAD"/>
</dbReference>
<dbReference type="EMBL" id="BGPR01004657">
    <property type="protein sequence ID" value="GBN01907.1"/>
    <property type="molecule type" value="Genomic_DNA"/>
</dbReference>
<evidence type="ECO:0000313" key="4">
    <source>
        <dbReference type="Proteomes" id="UP000499080"/>
    </source>
</evidence>
<comment type="cofactor">
    <cofactor evidence="1">
        <name>Mg(2+)</name>
        <dbReference type="ChEBI" id="CHEBI:18420"/>
    </cofactor>
</comment>
<gene>
    <name evidence="3" type="ORF">AVEN_157978_1</name>
</gene>
<dbReference type="GO" id="GO:0000723">
    <property type="term" value="P:telomere maintenance"/>
    <property type="evidence" value="ECO:0007669"/>
    <property type="project" value="InterPro"/>
</dbReference>
<dbReference type="AlphaFoldDB" id="A0A4Y2KK04"/>
<keyword evidence="1" id="KW-0227">DNA damage</keyword>
<dbReference type="GO" id="GO:0006281">
    <property type="term" value="P:DNA repair"/>
    <property type="evidence" value="ECO:0007669"/>
    <property type="project" value="UniProtKB-KW"/>
</dbReference>
<dbReference type="EC" id="5.6.2.3" evidence="1"/>
<sequence>MHTVALEALVATMQDILQNDKCICVTTPVLSGDFRQTLSVITRGTEADELNASIKSSYIWKNVERFGFKTTMKIQLTGDISTEEFAQNLLHFGNVEITIANERLISLTNIGNIVTTIEDLQNKVYARILYSEMKQILSRK</sequence>
<accession>A0A4Y2KK04</accession>
<comment type="similarity">
    <text evidence="1">Belongs to the helicase family.</text>
</comment>
<keyword evidence="1" id="KW-0378">Hydrolase</keyword>
<organism evidence="3 4">
    <name type="scientific">Araneus ventricosus</name>
    <name type="common">Orbweaver spider</name>
    <name type="synonym">Epeira ventricosa</name>
    <dbReference type="NCBI Taxonomy" id="182803"/>
    <lineage>
        <taxon>Eukaryota</taxon>
        <taxon>Metazoa</taxon>
        <taxon>Ecdysozoa</taxon>
        <taxon>Arthropoda</taxon>
        <taxon>Chelicerata</taxon>
        <taxon>Arachnida</taxon>
        <taxon>Araneae</taxon>
        <taxon>Araneomorphae</taxon>
        <taxon>Entelegynae</taxon>
        <taxon>Araneoidea</taxon>
        <taxon>Araneidae</taxon>
        <taxon>Araneus</taxon>
    </lineage>
</organism>
<dbReference type="Pfam" id="PF05970">
    <property type="entry name" value="PIF1"/>
    <property type="match status" value="1"/>
</dbReference>
<reference evidence="3 4" key="1">
    <citation type="journal article" date="2019" name="Sci. Rep.">
        <title>Orb-weaving spider Araneus ventricosus genome elucidates the spidroin gene catalogue.</title>
        <authorList>
            <person name="Kono N."/>
            <person name="Nakamura H."/>
            <person name="Ohtoshi R."/>
            <person name="Moran D.A.P."/>
            <person name="Shinohara A."/>
            <person name="Yoshida Y."/>
            <person name="Fujiwara M."/>
            <person name="Mori M."/>
            <person name="Tomita M."/>
            <person name="Arakawa K."/>
        </authorList>
    </citation>
    <scope>NUCLEOTIDE SEQUENCE [LARGE SCALE GENOMIC DNA]</scope>
</reference>
<dbReference type="PANTHER" id="PTHR10492">
    <property type="match status" value="1"/>
</dbReference>
<evidence type="ECO:0000313" key="3">
    <source>
        <dbReference type="EMBL" id="GBN01907.1"/>
    </source>
</evidence>
<evidence type="ECO:0000259" key="2">
    <source>
        <dbReference type="Pfam" id="PF05970"/>
    </source>
</evidence>
<keyword evidence="1" id="KW-0547">Nucleotide-binding</keyword>
<name>A0A4Y2KK04_ARAVE</name>
<comment type="catalytic activity">
    <reaction evidence="1">
        <text>ATP + H2O = ADP + phosphate + H(+)</text>
        <dbReference type="Rhea" id="RHEA:13065"/>
        <dbReference type="ChEBI" id="CHEBI:15377"/>
        <dbReference type="ChEBI" id="CHEBI:15378"/>
        <dbReference type="ChEBI" id="CHEBI:30616"/>
        <dbReference type="ChEBI" id="CHEBI:43474"/>
        <dbReference type="ChEBI" id="CHEBI:456216"/>
        <dbReference type="EC" id="5.6.2.3"/>
    </reaction>
</comment>
<proteinExistence type="inferred from homology"/>
<evidence type="ECO:0000256" key="1">
    <source>
        <dbReference type="RuleBase" id="RU363044"/>
    </source>
</evidence>
<comment type="caution">
    <text evidence="3">The sequence shown here is derived from an EMBL/GenBank/DDBJ whole genome shotgun (WGS) entry which is preliminary data.</text>
</comment>
<feature type="domain" description="DNA helicase Pif1-like DEAD-box helicase" evidence="2">
    <location>
        <begin position="2"/>
        <end position="101"/>
    </location>
</feature>
<dbReference type="GO" id="GO:0006310">
    <property type="term" value="P:DNA recombination"/>
    <property type="evidence" value="ECO:0007669"/>
    <property type="project" value="UniProtKB-KW"/>
</dbReference>
<keyword evidence="4" id="KW-1185">Reference proteome</keyword>